<reference evidence="17" key="1">
    <citation type="journal article" date="2014" name="Int. J. Syst. Evol. Microbiol.">
        <title>Complete genome sequence of Corynebacterium casei LMG S-19264T (=DSM 44701T), isolated from a smear-ripened cheese.</title>
        <authorList>
            <consortium name="US DOE Joint Genome Institute (JGI-PGF)"/>
            <person name="Walter F."/>
            <person name="Albersmeier A."/>
            <person name="Kalinowski J."/>
            <person name="Ruckert C."/>
        </authorList>
    </citation>
    <scope>NUCLEOTIDE SEQUENCE</scope>
    <source>
        <strain evidence="17">CGMCC 1.12195</strain>
    </source>
</reference>
<evidence type="ECO:0000256" key="13">
    <source>
        <dbReference type="RuleBase" id="RU003357"/>
    </source>
</evidence>
<feature type="domain" description="TonB-dependent receptor-like beta-barrel" evidence="15">
    <location>
        <begin position="385"/>
        <end position="826"/>
    </location>
</feature>
<dbReference type="Gene3D" id="2.40.170.20">
    <property type="entry name" value="TonB-dependent receptor, beta-barrel domain"/>
    <property type="match status" value="1"/>
</dbReference>
<dbReference type="InterPro" id="IPR012910">
    <property type="entry name" value="Plug_dom"/>
</dbReference>
<keyword evidence="4" id="KW-0410">Iron transport</keyword>
<dbReference type="SUPFAM" id="SSF49464">
    <property type="entry name" value="Carboxypeptidase regulatory domain-like"/>
    <property type="match status" value="1"/>
</dbReference>
<keyword evidence="7" id="KW-0408">Iron</keyword>
<dbReference type="PROSITE" id="PS01156">
    <property type="entry name" value="TONB_DEPENDENT_REC_2"/>
    <property type="match status" value="1"/>
</dbReference>
<sequence>MLKPIRIQLKVLGVCILVALELGVALSANAQETKPLINATLEGVVLDANTQDPLAGATLQLAGVTHMTKTDRNGQFLFVTGQMLPLTVIVSYVGYATKEVVVTESPATIALERSATGLGEVVVTSRRRRELLLDVPIPVSVIGGALADEAGAFNVNRLKELVPTVQLYSSNPRNTGLSIRGLGTTFGLTNDGIDPGVGFYVDGVYYARTAATTLDFIDIEQIEVLRGPQGTLFGKNTVAGAFNVTTRKPTFTPEGRAELSYGNYGFIQAKASVSGPLTKHLAARLSFSGTQRDGLLYNVATQQRLNDLNNVGLRGQLLYVPTENLQVLVTGDASRQRPNGYAQVFAGVAPTQRSAYRQFEKIIADLGYELPSRNPFDRLIDHDTPWQSGQDLGGVSANVDVKVGPGTLTSTTAWRYWNWMPSNDRDFTGLQGLALSQAPSRHEQWSQEVRWAGDFSPNLSAVVGLFAFGQSLNADPAHTEESGRDQWRFSQNSESPLWQTPGLLEGYGIKTYPSLKTFSGAVFAQVDWAITPRLRLLPGIRLNYDDKSVNFRRETYGGLETDDPDLLAIKNTVYSAQAFEADIDDTDVSGQLTVAFKATDKINTFATFSTGFRPVGLNLGGLPRENGQTMLELAVIKPERVRHYEVGVKAQPTRNVSLGLTAYNTDVADYQAQVQAADLAVNRGYLANAEKIRVRGLEFDANIRFNNFLSIYGALAYTDGKYVTFVNAPPPLEETGGPTFKDISGGELPGISKWAASFGGEAATKTVDFLGQAGEFIFALDGFYRSSFSSNPSPSAYLVVDGYTLLNARAGFRTIAGASLFLWVRNAFDTDYFEQLLPGGGNAGHYAGVLGDPRTYGVTLRYAF</sequence>
<keyword evidence="10 12" id="KW-0472">Membrane</keyword>
<dbReference type="PANTHER" id="PTHR32552">
    <property type="entry name" value="FERRICHROME IRON RECEPTOR-RELATED"/>
    <property type="match status" value="1"/>
</dbReference>
<feature type="chain" id="PRO_5037410001" evidence="14">
    <location>
        <begin position="31"/>
        <end position="864"/>
    </location>
</feature>
<comment type="subcellular location">
    <subcellularLocation>
        <location evidence="1 12">Cell outer membrane</location>
        <topology evidence="1 12">Multi-pass membrane protein</topology>
    </subcellularLocation>
</comment>
<keyword evidence="18" id="KW-1185">Reference proteome</keyword>
<dbReference type="InterPro" id="IPR000531">
    <property type="entry name" value="Beta-barrel_TonB"/>
</dbReference>
<accession>A0A917HKF2</accession>
<dbReference type="Pfam" id="PF07715">
    <property type="entry name" value="Plug"/>
    <property type="match status" value="1"/>
</dbReference>
<reference evidence="17" key="2">
    <citation type="submission" date="2020-09" db="EMBL/GenBank/DDBJ databases">
        <authorList>
            <person name="Sun Q."/>
            <person name="Zhou Y."/>
        </authorList>
    </citation>
    <scope>NUCLEOTIDE SEQUENCE</scope>
    <source>
        <strain evidence="17">CGMCC 1.12195</strain>
    </source>
</reference>
<evidence type="ECO:0000313" key="17">
    <source>
        <dbReference type="EMBL" id="GGG81536.1"/>
    </source>
</evidence>
<dbReference type="GO" id="GO:0006826">
    <property type="term" value="P:iron ion transport"/>
    <property type="evidence" value="ECO:0007669"/>
    <property type="project" value="UniProtKB-KW"/>
</dbReference>
<feature type="domain" description="TonB-dependent receptor plug" evidence="16">
    <location>
        <begin position="133"/>
        <end position="241"/>
    </location>
</feature>
<dbReference type="SUPFAM" id="SSF56935">
    <property type="entry name" value="Porins"/>
    <property type="match status" value="1"/>
</dbReference>
<gene>
    <name evidence="17" type="ORF">GCM10007415_12750</name>
</gene>
<keyword evidence="9 13" id="KW-0798">TonB box</keyword>
<dbReference type="RefSeq" id="WP_188505056.1">
    <property type="nucleotide sequence ID" value="NZ_BMER01000001.1"/>
</dbReference>
<comment type="caution">
    <text evidence="17">The sequence shown here is derived from an EMBL/GenBank/DDBJ whole genome shotgun (WGS) entry which is preliminary data.</text>
</comment>
<evidence type="ECO:0000256" key="2">
    <source>
        <dbReference type="ARBA" id="ARBA00022448"/>
    </source>
</evidence>
<dbReference type="EMBL" id="BMER01000001">
    <property type="protein sequence ID" value="GGG81536.1"/>
    <property type="molecule type" value="Genomic_DNA"/>
</dbReference>
<evidence type="ECO:0000256" key="3">
    <source>
        <dbReference type="ARBA" id="ARBA00022452"/>
    </source>
</evidence>
<evidence type="ECO:0000259" key="15">
    <source>
        <dbReference type="Pfam" id="PF00593"/>
    </source>
</evidence>
<proteinExistence type="inferred from homology"/>
<evidence type="ECO:0000256" key="6">
    <source>
        <dbReference type="ARBA" id="ARBA00022729"/>
    </source>
</evidence>
<dbReference type="InterPro" id="IPR039426">
    <property type="entry name" value="TonB-dep_rcpt-like"/>
</dbReference>
<feature type="signal peptide" evidence="14">
    <location>
        <begin position="1"/>
        <end position="30"/>
    </location>
</feature>
<evidence type="ECO:0000256" key="5">
    <source>
        <dbReference type="ARBA" id="ARBA00022692"/>
    </source>
</evidence>
<evidence type="ECO:0000256" key="4">
    <source>
        <dbReference type="ARBA" id="ARBA00022496"/>
    </source>
</evidence>
<dbReference type="Gene3D" id="2.60.40.1120">
    <property type="entry name" value="Carboxypeptidase-like, regulatory domain"/>
    <property type="match status" value="1"/>
</dbReference>
<evidence type="ECO:0000256" key="10">
    <source>
        <dbReference type="ARBA" id="ARBA00023136"/>
    </source>
</evidence>
<keyword evidence="2 12" id="KW-0813">Transport</keyword>
<evidence type="ECO:0000256" key="7">
    <source>
        <dbReference type="ARBA" id="ARBA00023004"/>
    </source>
</evidence>
<dbReference type="GO" id="GO:0009279">
    <property type="term" value="C:cell outer membrane"/>
    <property type="evidence" value="ECO:0007669"/>
    <property type="project" value="UniProtKB-SubCell"/>
</dbReference>
<keyword evidence="11 12" id="KW-0998">Cell outer membrane</keyword>
<dbReference type="InterPro" id="IPR036942">
    <property type="entry name" value="Beta-barrel_TonB_sf"/>
</dbReference>
<dbReference type="PANTHER" id="PTHR32552:SF81">
    <property type="entry name" value="TONB-DEPENDENT OUTER MEMBRANE RECEPTOR"/>
    <property type="match status" value="1"/>
</dbReference>
<protein>
    <submittedName>
        <fullName evidence="17">TonB-dependent receptor</fullName>
    </submittedName>
</protein>
<evidence type="ECO:0000256" key="8">
    <source>
        <dbReference type="ARBA" id="ARBA00023065"/>
    </source>
</evidence>
<comment type="similarity">
    <text evidence="12 13">Belongs to the TonB-dependent receptor family.</text>
</comment>
<dbReference type="InterPro" id="IPR010917">
    <property type="entry name" value="TonB_rcpt_CS"/>
</dbReference>
<dbReference type="Pfam" id="PF00593">
    <property type="entry name" value="TonB_dep_Rec_b-barrel"/>
    <property type="match status" value="1"/>
</dbReference>
<dbReference type="CDD" id="cd01347">
    <property type="entry name" value="ligand_gated_channel"/>
    <property type="match status" value="1"/>
</dbReference>
<evidence type="ECO:0000256" key="14">
    <source>
        <dbReference type="SAM" id="SignalP"/>
    </source>
</evidence>
<dbReference type="Proteomes" id="UP000660862">
    <property type="component" value="Unassembled WGS sequence"/>
</dbReference>
<keyword evidence="6 14" id="KW-0732">Signal</keyword>
<dbReference type="InterPro" id="IPR008969">
    <property type="entry name" value="CarboxyPept-like_regulatory"/>
</dbReference>
<dbReference type="AlphaFoldDB" id="A0A917HKF2"/>
<evidence type="ECO:0000256" key="11">
    <source>
        <dbReference type="ARBA" id="ARBA00023237"/>
    </source>
</evidence>
<keyword evidence="3 12" id="KW-1134">Transmembrane beta strand</keyword>
<dbReference type="PROSITE" id="PS52016">
    <property type="entry name" value="TONB_DEPENDENT_REC_3"/>
    <property type="match status" value="1"/>
</dbReference>
<dbReference type="Pfam" id="PF13715">
    <property type="entry name" value="CarbopepD_reg_2"/>
    <property type="match status" value="1"/>
</dbReference>
<keyword evidence="5 12" id="KW-0812">Transmembrane</keyword>
<keyword evidence="17" id="KW-0675">Receptor</keyword>
<evidence type="ECO:0000256" key="12">
    <source>
        <dbReference type="PROSITE-ProRule" id="PRU01360"/>
    </source>
</evidence>
<name>A0A917HKF2_9SPHI</name>
<evidence type="ECO:0000256" key="9">
    <source>
        <dbReference type="ARBA" id="ARBA00023077"/>
    </source>
</evidence>
<evidence type="ECO:0000256" key="1">
    <source>
        <dbReference type="ARBA" id="ARBA00004571"/>
    </source>
</evidence>
<organism evidence="17 18">
    <name type="scientific">Parapedobacter pyrenivorans</name>
    <dbReference type="NCBI Taxonomy" id="1305674"/>
    <lineage>
        <taxon>Bacteria</taxon>
        <taxon>Pseudomonadati</taxon>
        <taxon>Bacteroidota</taxon>
        <taxon>Sphingobacteriia</taxon>
        <taxon>Sphingobacteriales</taxon>
        <taxon>Sphingobacteriaceae</taxon>
        <taxon>Parapedobacter</taxon>
    </lineage>
</organism>
<evidence type="ECO:0000313" key="18">
    <source>
        <dbReference type="Proteomes" id="UP000660862"/>
    </source>
</evidence>
<keyword evidence="8" id="KW-0406">Ion transport</keyword>
<evidence type="ECO:0000259" key="16">
    <source>
        <dbReference type="Pfam" id="PF07715"/>
    </source>
</evidence>